<dbReference type="Proteomes" id="UP001156140">
    <property type="component" value="Unassembled WGS sequence"/>
</dbReference>
<dbReference type="Gene3D" id="2.40.110.10">
    <property type="entry name" value="Butyryl-CoA Dehydrogenase, subunit A, domain 2"/>
    <property type="match status" value="1"/>
</dbReference>
<keyword evidence="11" id="KW-1185">Reference proteome</keyword>
<dbReference type="Pfam" id="PF00441">
    <property type="entry name" value="Acyl-CoA_dh_1"/>
    <property type="match status" value="1"/>
</dbReference>
<dbReference type="GO" id="GO:0050660">
    <property type="term" value="F:flavin adenine dinucleotide binding"/>
    <property type="evidence" value="ECO:0007669"/>
    <property type="project" value="InterPro"/>
</dbReference>
<evidence type="ECO:0000259" key="9">
    <source>
        <dbReference type="Pfam" id="PF02771"/>
    </source>
</evidence>
<feature type="domain" description="Acyl-CoA dehydrogenase/oxidase N-terminal" evidence="9">
    <location>
        <begin position="6"/>
        <end position="120"/>
    </location>
</feature>
<dbReference type="GO" id="GO:0005886">
    <property type="term" value="C:plasma membrane"/>
    <property type="evidence" value="ECO:0007669"/>
    <property type="project" value="TreeGrafter"/>
</dbReference>
<protein>
    <submittedName>
        <fullName evidence="10">Acyl-CoA dehydrogenase family protein</fullName>
    </submittedName>
</protein>
<reference evidence="10" key="1">
    <citation type="submission" date="2022-03" db="EMBL/GenBank/DDBJ databases">
        <title>The complete genome sequence of a Methyloterrigena soli.</title>
        <authorList>
            <person name="Zi Z."/>
        </authorList>
    </citation>
    <scope>NUCLEOTIDE SEQUENCE</scope>
    <source>
        <strain evidence="10">M48</strain>
    </source>
</reference>
<dbReference type="InterPro" id="IPR046373">
    <property type="entry name" value="Acyl-CoA_Oxase/DH_mid-dom_sf"/>
</dbReference>
<dbReference type="SUPFAM" id="SSF47203">
    <property type="entry name" value="Acyl-CoA dehydrogenase C-terminal domain-like"/>
    <property type="match status" value="1"/>
</dbReference>
<comment type="caution">
    <text evidence="10">The sequence shown here is derived from an EMBL/GenBank/DDBJ whole genome shotgun (WGS) entry which is preliminary data.</text>
</comment>
<evidence type="ECO:0000313" key="11">
    <source>
        <dbReference type="Proteomes" id="UP001156140"/>
    </source>
</evidence>
<feature type="domain" description="Acyl-CoA oxidase/dehydrogenase middle" evidence="8">
    <location>
        <begin position="124"/>
        <end position="218"/>
    </location>
</feature>
<dbReference type="InterPro" id="IPR036250">
    <property type="entry name" value="AcylCo_DH-like_C"/>
</dbReference>
<dbReference type="FunFam" id="2.40.110.10:FF:000011">
    <property type="entry name" value="Acyl-CoA dehydrogenase FadE34"/>
    <property type="match status" value="1"/>
</dbReference>
<dbReference type="InterPro" id="IPR013786">
    <property type="entry name" value="AcylCoA_DH/ox_N"/>
</dbReference>
<evidence type="ECO:0000256" key="4">
    <source>
        <dbReference type="ARBA" id="ARBA00022827"/>
    </source>
</evidence>
<keyword evidence="5 6" id="KW-0560">Oxidoreductase</keyword>
<keyword evidence="4 6" id="KW-0274">FAD</keyword>
<dbReference type="InterPro" id="IPR006091">
    <property type="entry name" value="Acyl-CoA_Oxase/DH_mid-dom"/>
</dbReference>
<dbReference type="PANTHER" id="PTHR43292:SF3">
    <property type="entry name" value="ACYL-COA DEHYDROGENASE FADE29"/>
    <property type="match status" value="1"/>
</dbReference>
<evidence type="ECO:0000256" key="6">
    <source>
        <dbReference type="RuleBase" id="RU362125"/>
    </source>
</evidence>
<evidence type="ECO:0000259" key="8">
    <source>
        <dbReference type="Pfam" id="PF02770"/>
    </source>
</evidence>
<dbReference type="Gene3D" id="1.20.140.10">
    <property type="entry name" value="Butyryl-CoA Dehydrogenase, subunit A, domain 3"/>
    <property type="match status" value="1"/>
</dbReference>
<comment type="cofactor">
    <cofactor evidence="1 6">
        <name>FAD</name>
        <dbReference type="ChEBI" id="CHEBI:57692"/>
    </cofactor>
</comment>
<sequence length="379" mass="42058">MDYRDTPEEAAFRQSLRGWLANNTIEGWKDIPEDDIPRYKAMRKQWQRMLYDAGYLALTWPVEYGGRGQSPTYEAILNEEVGRASAPPLPGMINYLGRAIFTYGTHEQKLRFLPTLLNGDVQWCQGFSEPSAGSDLASLRTRAVLDGDHYVVNGQKMWTSGAIYADWCLLLVRTNTEVPKHKGISCLLMPMDSPGVTARPIYLHSGSPETAEVFLDDVRVPAENRIGAEGDGWRLAMTTVSFERGAADVGFIANLGHQLEALKREINERGLADDVAIRRRLAQAYVDTRVLTANVARQLSMRVSGRDPGPEGSVGKLLWSRAAQGMAQLGLDVAGADALTGRESEWLSDYFTTRPTSVYGGSSQIQKNILARMLDMPRE</sequence>
<dbReference type="InterPro" id="IPR009100">
    <property type="entry name" value="AcylCoA_DH/oxidase_NM_dom_sf"/>
</dbReference>
<dbReference type="Pfam" id="PF02770">
    <property type="entry name" value="Acyl-CoA_dh_M"/>
    <property type="match status" value="1"/>
</dbReference>
<evidence type="ECO:0000259" key="7">
    <source>
        <dbReference type="Pfam" id="PF00441"/>
    </source>
</evidence>
<comment type="similarity">
    <text evidence="2 6">Belongs to the acyl-CoA dehydrogenase family.</text>
</comment>
<organism evidence="10 11">
    <name type="scientific">Paradevosia shaoguanensis</name>
    <dbReference type="NCBI Taxonomy" id="1335043"/>
    <lineage>
        <taxon>Bacteria</taxon>
        <taxon>Pseudomonadati</taxon>
        <taxon>Pseudomonadota</taxon>
        <taxon>Alphaproteobacteria</taxon>
        <taxon>Hyphomicrobiales</taxon>
        <taxon>Devosiaceae</taxon>
        <taxon>Paradevosia</taxon>
    </lineage>
</organism>
<dbReference type="Gene3D" id="1.10.540.10">
    <property type="entry name" value="Acyl-CoA dehydrogenase/oxidase, N-terminal domain"/>
    <property type="match status" value="1"/>
</dbReference>
<evidence type="ECO:0000256" key="2">
    <source>
        <dbReference type="ARBA" id="ARBA00009347"/>
    </source>
</evidence>
<name>A0AA41QII3_9HYPH</name>
<dbReference type="EMBL" id="JALAZD010000001">
    <property type="protein sequence ID" value="MCI0125565.1"/>
    <property type="molecule type" value="Genomic_DNA"/>
</dbReference>
<evidence type="ECO:0000313" key="10">
    <source>
        <dbReference type="EMBL" id="MCI0125565.1"/>
    </source>
</evidence>
<dbReference type="PANTHER" id="PTHR43292">
    <property type="entry name" value="ACYL-COA DEHYDROGENASE"/>
    <property type="match status" value="1"/>
</dbReference>
<keyword evidence="3 6" id="KW-0285">Flavoprotein</keyword>
<dbReference type="RefSeq" id="WP_281734757.1">
    <property type="nucleotide sequence ID" value="NZ_JAKETQ010000001.1"/>
</dbReference>
<dbReference type="Pfam" id="PF02771">
    <property type="entry name" value="Acyl-CoA_dh_N"/>
    <property type="match status" value="1"/>
</dbReference>
<dbReference type="AlphaFoldDB" id="A0AA41QII3"/>
<evidence type="ECO:0000256" key="3">
    <source>
        <dbReference type="ARBA" id="ARBA00022630"/>
    </source>
</evidence>
<evidence type="ECO:0000256" key="1">
    <source>
        <dbReference type="ARBA" id="ARBA00001974"/>
    </source>
</evidence>
<feature type="domain" description="Acyl-CoA dehydrogenase/oxidase C-terminal" evidence="7">
    <location>
        <begin position="230"/>
        <end position="373"/>
    </location>
</feature>
<dbReference type="InterPro" id="IPR037069">
    <property type="entry name" value="AcylCoA_DH/ox_N_sf"/>
</dbReference>
<dbReference type="SUPFAM" id="SSF56645">
    <property type="entry name" value="Acyl-CoA dehydrogenase NM domain-like"/>
    <property type="match status" value="1"/>
</dbReference>
<accession>A0AA41QII3</accession>
<dbReference type="GO" id="GO:0016627">
    <property type="term" value="F:oxidoreductase activity, acting on the CH-CH group of donors"/>
    <property type="evidence" value="ECO:0007669"/>
    <property type="project" value="InterPro"/>
</dbReference>
<proteinExistence type="inferred from homology"/>
<gene>
    <name evidence="10" type="ORF">ML536_01855</name>
</gene>
<evidence type="ECO:0000256" key="5">
    <source>
        <dbReference type="ARBA" id="ARBA00023002"/>
    </source>
</evidence>
<dbReference type="InterPro" id="IPR009075">
    <property type="entry name" value="AcylCo_DH/oxidase_C"/>
</dbReference>
<dbReference type="InterPro" id="IPR052161">
    <property type="entry name" value="Mycobact_Acyl-CoA_DH"/>
</dbReference>